<evidence type="ECO:0008006" key="3">
    <source>
        <dbReference type="Google" id="ProtNLM"/>
    </source>
</evidence>
<name>A0A6B8VQL6_9CORY</name>
<dbReference type="KEGG" id="ckw:CKALI_04910"/>
<organism evidence="1 2">
    <name type="scientific">Corynebacterium kalinowskii</name>
    <dbReference type="NCBI Taxonomy" id="2675216"/>
    <lineage>
        <taxon>Bacteria</taxon>
        <taxon>Bacillati</taxon>
        <taxon>Actinomycetota</taxon>
        <taxon>Actinomycetes</taxon>
        <taxon>Mycobacteriales</taxon>
        <taxon>Corynebacteriaceae</taxon>
        <taxon>Corynebacterium</taxon>
    </lineage>
</organism>
<proteinExistence type="predicted"/>
<accession>A0A6B8VQL6</accession>
<protein>
    <recommendedName>
        <fullName evidence="3">TetR family transcriptional regulator</fullName>
    </recommendedName>
</protein>
<reference evidence="2" key="1">
    <citation type="submission" date="2019-11" db="EMBL/GenBank/DDBJ databases">
        <title>Complete genome sequence of Corynebacterium kalinowskii 1959, a novel Corynebacterium species isolated from soil of a small paddock in Vilsendorf, Germany.</title>
        <authorList>
            <person name="Schaffert L."/>
            <person name="Ruwe M."/>
            <person name="Milse J."/>
            <person name="Hanuschka K."/>
            <person name="Ortseifen V."/>
            <person name="Droste J."/>
            <person name="Brandt D."/>
            <person name="Schlueter L."/>
            <person name="Kutter Y."/>
            <person name="Vinke S."/>
            <person name="Viehoefer P."/>
            <person name="Jacob L."/>
            <person name="Luebke N.-C."/>
            <person name="Schulte-Berndt E."/>
            <person name="Hain C."/>
            <person name="Linder M."/>
            <person name="Schmidt P."/>
            <person name="Wollenschlaeger L."/>
            <person name="Luttermann T."/>
            <person name="Thieme E."/>
            <person name="Hassa J."/>
            <person name="Haak M."/>
            <person name="Wittchen M."/>
            <person name="Mentz A."/>
            <person name="Persicke M."/>
            <person name="Busche T."/>
            <person name="Ruckert C."/>
        </authorList>
    </citation>
    <scope>NUCLEOTIDE SEQUENCE [LARGE SCALE GENOMIC DNA]</scope>
    <source>
        <strain evidence="2">1959</strain>
    </source>
</reference>
<evidence type="ECO:0000313" key="2">
    <source>
        <dbReference type="Proteomes" id="UP000427071"/>
    </source>
</evidence>
<dbReference type="EMBL" id="CP046452">
    <property type="protein sequence ID" value="QGU01857.1"/>
    <property type="molecule type" value="Genomic_DNA"/>
</dbReference>
<dbReference type="RefSeq" id="WP_156192231.1">
    <property type="nucleotide sequence ID" value="NZ_CP046452.1"/>
</dbReference>
<evidence type="ECO:0000313" key="1">
    <source>
        <dbReference type="EMBL" id="QGU01857.1"/>
    </source>
</evidence>
<keyword evidence="2" id="KW-1185">Reference proteome</keyword>
<dbReference type="AlphaFoldDB" id="A0A6B8VQL6"/>
<gene>
    <name evidence="1" type="ORF">CKALI_04910</name>
</gene>
<sequence>MFFPAITPTERLLTAGAYLASVKGFDSATVSAAAAEVDISLSQARALFPTAEVFDRGLLDHLAQRMRSYVTYDPADTLIDRLCSIAEGTFNFSQSEKHCFNALISRPWPNSEHPFEVLVNEATVGITDPLWNYKRTAFVSLSIGFAHIAAFGQVRLLLPMVKRQLLRGIMRMVRSSFKTQRIENFGPHEPTGIPASPASDCDVKTLLFQAAIEQYCHEGPDGLTLDASIRRAGIDIRALRLFDGDVAFIRELEDYIDSKAKEALLAELDALPESATAAQKMKALAIGYVNFSVHDPQALSALTFVSSGSIVPAPIADDFQNYDTLSILMRLVEQAIIELGGSANQWSLFEQTIAAWSYGHGAGFLASQGFWKQIPEEARWACITGSVECIIAGLGPEYFDGTDD</sequence>
<dbReference type="Gene3D" id="1.10.357.10">
    <property type="entry name" value="Tetracycline Repressor, domain 2"/>
    <property type="match status" value="1"/>
</dbReference>
<dbReference type="Proteomes" id="UP000427071">
    <property type="component" value="Chromosome"/>
</dbReference>